<comment type="subcellular location">
    <subcellularLocation>
        <location evidence="1">Cell membrane</location>
        <topology evidence="1">Multi-pass membrane protein</topology>
    </subcellularLocation>
</comment>
<dbReference type="SUPFAM" id="SSF81324">
    <property type="entry name" value="Voltage-gated potassium channels"/>
    <property type="match status" value="2"/>
</dbReference>
<feature type="region of interest" description="Disordered" evidence="15">
    <location>
        <begin position="146"/>
        <end position="167"/>
    </location>
</feature>
<evidence type="ECO:0000256" key="2">
    <source>
        <dbReference type="ARBA" id="ARBA00022448"/>
    </source>
</evidence>
<keyword evidence="7" id="KW-0631">Potassium channel</keyword>
<keyword evidence="10 14" id="KW-0406">Ion transport</keyword>
<evidence type="ECO:0000313" key="18">
    <source>
        <dbReference type="Proteomes" id="UP000694865"/>
    </source>
</evidence>
<comment type="catalytic activity">
    <reaction evidence="13">
        <text>K(+)(in) = K(+)(out)</text>
        <dbReference type="Rhea" id="RHEA:29463"/>
        <dbReference type="ChEBI" id="CHEBI:29103"/>
    </reaction>
</comment>
<evidence type="ECO:0000256" key="1">
    <source>
        <dbReference type="ARBA" id="ARBA00004651"/>
    </source>
</evidence>
<dbReference type="InterPro" id="IPR003280">
    <property type="entry name" value="2pore_dom_K_chnl"/>
</dbReference>
<evidence type="ECO:0000256" key="4">
    <source>
        <dbReference type="ARBA" id="ARBA00022538"/>
    </source>
</evidence>
<evidence type="ECO:0000256" key="9">
    <source>
        <dbReference type="ARBA" id="ARBA00022989"/>
    </source>
</evidence>
<evidence type="ECO:0000256" key="5">
    <source>
        <dbReference type="ARBA" id="ARBA00022692"/>
    </source>
</evidence>
<evidence type="ECO:0000256" key="6">
    <source>
        <dbReference type="ARBA" id="ARBA00022723"/>
    </source>
</evidence>
<dbReference type="InterPro" id="IPR005410">
    <property type="entry name" value="2pore_dom_K_chnl_THIK"/>
</dbReference>
<evidence type="ECO:0000256" key="8">
    <source>
        <dbReference type="ARBA" id="ARBA00022882"/>
    </source>
</evidence>
<accession>A0ABM0H0Y7</accession>
<keyword evidence="6" id="KW-0479">Metal-binding</keyword>
<dbReference type="PRINTS" id="PR01588">
    <property type="entry name" value="THIKCHANNEL"/>
</dbReference>
<keyword evidence="2 14" id="KW-0813">Transport</keyword>
<dbReference type="Pfam" id="PF07885">
    <property type="entry name" value="Ion_trans_2"/>
    <property type="match status" value="2"/>
</dbReference>
<feature type="region of interest" description="Disordered" evidence="15">
    <location>
        <begin position="291"/>
        <end position="331"/>
    </location>
</feature>
<gene>
    <name evidence="19" type="primary">LOC100371135</name>
</gene>
<evidence type="ECO:0000256" key="13">
    <source>
        <dbReference type="ARBA" id="ARBA00034430"/>
    </source>
</evidence>
<dbReference type="Gene3D" id="1.10.287.70">
    <property type="match status" value="1"/>
</dbReference>
<evidence type="ECO:0000256" key="14">
    <source>
        <dbReference type="RuleBase" id="RU003857"/>
    </source>
</evidence>
<feature type="transmembrane region" description="Helical" evidence="16">
    <location>
        <begin position="209"/>
        <end position="226"/>
    </location>
</feature>
<feature type="region of interest" description="Disordered" evidence="15">
    <location>
        <begin position="360"/>
        <end position="381"/>
    </location>
</feature>
<keyword evidence="3" id="KW-1003">Cell membrane</keyword>
<feature type="transmembrane region" description="Helical" evidence="16">
    <location>
        <begin position="238"/>
        <end position="258"/>
    </location>
</feature>
<sequence>MIGAAIFSAIEHEQEKKDKLEYELKKTEFLDRVNATMNSSEFSTFQEEFEEFLEYHLKTAVKGLLADKKRDRWDFSGSFYFVCTVVSTIGFGMTSPSTDAGKCVLIVYGLLGSGATILYFNIFLERLITFLAFVMRSWHLRQLKKKQPVNGQPASKNDRRGSQGSEDNLDNWKPSVYYVMVILTISAIVIACCASAMYSAVEKWRYLDAIYFCFVAFSTIGFGDYVPSQHPDYPMQTLYRIGNFLSLLLGVLCIYSMYNVLTIIIKQFLNWCIKKLDCRCCVKRKPRPRRNAITPGHLQRQARAGNTKGRDKNVEVTDMDSTYDSDTDGRRMSGEMISMKDFLAANKVSLAVMQKQLYETSQNRNRDHQHSRSNGALSQGVGALAMLNNKLQETEKKE</sequence>
<evidence type="ECO:0000259" key="17">
    <source>
        <dbReference type="Pfam" id="PF07885"/>
    </source>
</evidence>
<evidence type="ECO:0000256" key="16">
    <source>
        <dbReference type="SAM" id="Phobius"/>
    </source>
</evidence>
<evidence type="ECO:0000256" key="7">
    <source>
        <dbReference type="ARBA" id="ARBA00022826"/>
    </source>
</evidence>
<feature type="transmembrane region" description="Helical" evidence="16">
    <location>
        <begin position="75"/>
        <end position="93"/>
    </location>
</feature>
<feature type="transmembrane region" description="Helical" evidence="16">
    <location>
        <begin position="105"/>
        <end position="135"/>
    </location>
</feature>
<keyword evidence="9 16" id="KW-1133">Transmembrane helix</keyword>
<comment type="similarity">
    <text evidence="14">Belongs to the two pore domain potassium channel (TC 1.A.1.8) family.</text>
</comment>
<protein>
    <submittedName>
        <fullName evidence="19">Potassium channel subfamily K member 12-like</fullName>
    </submittedName>
</protein>
<dbReference type="RefSeq" id="XP_002741752.2">
    <property type="nucleotide sequence ID" value="XM_002741706.2"/>
</dbReference>
<dbReference type="PRINTS" id="PR01333">
    <property type="entry name" value="2POREKCHANEL"/>
</dbReference>
<dbReference type="PANTHER" id="PTHR11003:SF10">
    <property type="entry name" value="POTASSIUM CHANNEL DOMAIN-CONTAINING PROTEIN"/>
    <property type="match status" value="1"/>
</dbReference>
<dbReference type="Proteomes" id="UP000694865">
    <property type="component" value="Unplaced"/>
</dbReference>
<evidence type="ECO:0000256" key="10">
    <source>
        <dbReference type="ARBA" id="ARBA00023065"/>
    </source>
</evidence>
<feature type="transmembrane region" description="Helical" evidence="16">
    <location>
        <begin position="176"/>
        <end position="197"/>
    </location>
</feature>
<evidence type="ECO:0000256" key="12">
    <source>
        <dbReference type="ARBA" id="ARBA00023303"/>
    </source>
</evidence>
<dbReference type="InterPro" id="IPR013099">
    <property type="entry name" value="K_chnl_dom"/>
</dbReference>
<evidence type="ECO:0000256" key="15">
    <source>
        <dbReference type="SAM" id="MobiDB-lite"/>
    </source>
</evidence>
<keyword evidence="12 14" id="KW-0407">Ion channel</keyword>
<keyword evidence="7" id="KW-0630">Potassium</keyword>
<keyword evidence="5 14" id="KW-0812">Transmembrane</keyword>
<feature type="domain" description="Potassium channel" evidence="17">
    <location>
        <begin position="69"/>
        <end position="127"/>
    </location>
</feature>
<name>A0ABM0H0Y7_SACKO</name>
<evidence type="ECO:0000256" key="11">
    <source>
        <dbReference type="ARBA" id="ARBA00023136"/>
    </source>
</evidence>
<evidence type="ECO:0000313" key="19">
    <source>
        <dbReference type="RefSeq" id="XP_002741752.2"/>
    </source>
</evidence>
<keyword evidence="18" id="KW-1185">Reference proteome</keyword>
<keyword evidence="8" id="KW-0851">Voltage-gated channel</keyword>
<proteinExistence type="inferred from homology"/>
<evidence type="ECO:0000256" key="3">
    <source>
        <dbReference type="ARBA" id="ARBA00022475"/>
    </source>
</evidence>
<reference evidence="19" key="1">
    <citation type="submission" date="2025-08" db="UniProtKB">
        <authorList>
            <consortium name="RefSeq"/>
        </authorList>
    </citation>
    <scope>IDENTIFICATION</scope>
    <source>
        <tissue evidence="19">Testes</tissue>
    </source>
</reference>
<feature type="compositionally biased region" description="Acidic residues" evidence="15">
    <location>
        <begin position="317"/>
        <end position="326"/>
    </location>
</feature>
<feature type="domain" description="Potassium channel" evidence="17">
    <location>
        <begin position="183"/>
        <end position="265"/>
    </location>
</feature>
<dbReference type="GeneID" id="100371135"/>
<dbReference type="PANTHER" id="PTHR11003">
    <property type="entry name" value="POTASSIUM CHANNEL, SUBFAMILY K"/>
    <property type="match status" value="1"/>
</dbReference>
<organism evidence="18 19">
    <name type="scientific">Saccoglossus kowalevskii</name>
    <name type="common">Acorn worm</name>
    <dbReference type="NCBI Taxonomy" id="10224"/>
    <lineage>
        <taxon>Eukaryota</taxon>
        <taxon>Metazoa</taxon>
        <taxon>Hemichordata</taxon>
        <taxon>Enteropneusta</taxon>
        <taxon>Harrimaniidae</taxon>
        <taxon>Saccoglossus</taxon>
    </lineage>
</organism>
<keyword evidence="4" id="KW-0633">Potassium transport</keyword>
<keyword evidence="11 16" id="KW-0472">Membrane</keyword>